<dbReference type="GO" id="GO:0005975">
    <property type="term" value="P:carbohydrate metabolic process"/>
    <property type="evidence" value="ECO:0007669"/>
    <property type="project" value="InterPro"/>
</dbReference>
<evidence type="ECO:0000256" key="2">
    <source>
        <dbReference type="ARBA" id="ARBA00022801"/>
    </source>
</evidence>
<dbReference type="Proteomes" id="UP000595349">
    <property type="component" value="Chromosome"/>
</dbReference>
<proteinExistence type="inferred from homology"/>
<dbReference type="AlphaFoldDB" id="A0A7T7CGS9"/>
<keyword evidence="2" id="KW-0378">Hydrolase</keyword>
<accession>A0A7T7CGS9</accession>
<dbReference type="KEGG" id="scib:HUG20_16995"/>
<dbReference type="Pfam" id="PF01270">
    <property type="entry name" value="Glyco_hydro_8"/>
    <property type="match status" value="1"/>
</dbReference>
<evidence type="ECO:0000256" key="3">
    <source>
        <dbReference type="ARBA" id="ARBA00023295"/>
    </source>
</evidence>
<keyword evidence="5" id="KW-1185">Reference proteome</keyword>
<keyword evidence="3" id="KW-0326">Glycosidase</keyword>
<dbReference type="InterPro" id="IPR012341">
    <property type="entry name" value="6hp_glycosidase-like_sf"/>
</dbReference>
<dbReference type="InterPro" id="IPR008928">
    <property type="entry name" value="6-hairpin_glycosidase_sf"/>
</dbReference>
<dbReference type="EMBL" id="CP054706">
    <property type="protein sequence ID" value="QQK81439.1"/>
    <property type="molecule type" value="Genomic_DNA"/>
</dbReference>
<gene>
    <name evidence="4" type="ORF">HUG20_16995</name>
</gene>
<evidence type="ECO:0000313" key="4">
    <source>
        <dbReference type="EMBL" id="QQK81439.1"/>
    </source>
</evidence>
<dbReference type="SUPFAM" id="SSF48208">
    <property type="entry name" value="Six-hairpin glycosidases"/>
    <property type="match status" value="1"/>
</dbReference>
<dbReference type="GO" id="GO:0004553">
    <property type="term" value="F:hydrolase activity, hydrolyzing O-glycosyl compounds"/>
    <property type="evidence" value="ECO:0007669"/>
    <property type="project" value="InterPro"/>
</dbReference>
<dbReference type="InterPro" id="IPR002037">
    <property type="entry name" value="Glyco_hydro_8"/>
</dbReference>
<comment type="similarity">
    <text evidence="1">Belongs to the glycosyl hydrolase 8 (cellulase D) family.</text>
</comment>
<evidence type="ECO:0000256" key="1">
    <source>
        <dbReference type="ARBA" id="ARBA00009209"/>
    </source>
</evidence>
<name>A0A7T7CGS9_9BACI</name>
<protein>
    <submittedName>
        <fullName evidence="4">Transcriptional regulator</fullName>
    </submittedName>
</protein>
<dbReference type="RefSeq" id="WP_200085866.1">
    <property type="nucleotide sequence ID" value="NZ_CP054706.1"/>
</dbReference>
<dbReference type="Gene3D" id="1.50.10.10">
    <property type="match status" value="1"/>
</dbReference>
<organism evidence="4 5">
    <name type="scientific">Salicibibacter cibi</name>
    <dbReference type="NCBI Taxonomy" id="2743001"/>
    <lineage>
        <taxon>Bacteria</taxon>
        <taxon>Bacillati</taxon>
        <taxon>Bacillota</taxon>
        <taxon>Bacilli</taxon>
        <taxon>Bacillales</taxon>
        <taxon>Bacillaceae</taxon>
        <taxon>Salicibibacter</taxon>
    </lineage>
</organism>
<evidence type="ECO:0000313" key="5">
    <source>
        <dbReference type="Proteomes" id="UP000595349"/>
    </source>
</evidence>
<sequence length="302" mass="34988">MVVSGRETLSETLGLWMSYALDKNDQELFDKIHEQLHELFLENDGFVHWKLTEDGESEISTNALIDDLRIAEVLLDAYNRWDAEEYLETADLINEYLSSHNVNHGILTDYYDQEENDASSDITLSYIDIQAMNKIAEEEQLNGQVVEETMRVLTEAPLDNGFYPSSYNVVTETYTFDDEINIVDQAIIAYHYARVGQPSVAFLSFIQEEMDNRGLVRGIYDRETRDPIVQYESPAIYGFLILYLLEINEIELAKEIFERMKAFQVTEESNDYYGGYSIQNGDTHIFDNLLPLMAEQQLEQRD</sequence>
<reference evidence="4 5" key="1">
    <citation type="submission" date="2020-06" db="EMBL/GenBank/DDBJ databases">
        <title>Genomic analysis of Salicibibacter sp. NKC21-4.</title>
        <authorList>
            <person name="Oh Y.J."/>
        </authorList>
    </citation>
    <scope>NUCLEOTIDE SEQUENCE [LARGE SCALE GENOMIC DNA]</scope>
    <source>
        <strain evidence="4 5">NKC21-4</strain>
    </source>
</reference>